<dbReference type="Gene3D" id="1.10.150.690">
    <property type="entry name" value="DUF2063"/>
    <property type="match status" value="1"/>
</dbReference>
<comment type="caution">
    <text evidence="3">The sequence shown here is derived from an EMBL/GenBank/DDBJ whole genome shotgun (WGS) entry which is preliminary data.</text>
</comment>
<dbReference type="Gene3D" id="3.90.930.50">
    <property type="match status" value="1"/>
</dbReference>
<accession>A0ABQ5PXV2</accession>
<evidence type="ECO:0000259" key="2">
    <source>
        <dbReference type="Pfam" id="PF22106"/>
    </source>
</evidence>
<dbReference type="RefSeq" id="WP_285608346.1">
    <property type="nucleotide sequence ID" value="NZ_BSDC01000002.1"/>
</dbReference>
<feature type="domain" description="Putative DNA-binding" evidence="1">
    <location>
        <begin position="7"/>
        <end position="112"/>
    </location>
</feature>
<dbReference type="Pfam" id="PF09836">
    <property type="entry name" value="DUF2063"/>
    <property type="match status" value="1"/>
</dbReference>
<reference evidence="3" key="1">
    <citation type="journal article" date="2023" name="Antonie Van Leeuwenhoek">
        <title>Mesoterricola silvestris gen. nov., sp. nov., Mesoterricola sediminis sp. nov., Geothrix oryzae sp. nov., Geothrix edaphica sp. nov., Geothrix rubra sp. nov., and Geothrix limicola sp. nov., six novel members of Acidobacteriota isolated from soils.</title>
        <authorList>
            <person name="Itoh H."/>
            <person name="Sugisawa Y."/>
            <person name="Mise K."/>
            <person name="Xu Z."/>
            <person name="Kuniyasu M."/>
            <person name="Ushijima N."/>
            <person name="Kawano K."/>
            <person name="Kobayashi E."/>
            <person name="Shiratori Y."/>
            <person name="Masuda Y."/>
            <person name="Senoo K."/>
        </authorList>
    </citation>
    <scope>NUCLEOTIDE SEQUENCE</scope>
    <source>
        <strain evidence="3">Red802</strain>
    </source>
</reference>
<proteinExistence type="predicted"/>
<protein>
    <recommendedName>
        <fullName evidence="5">DNA-binding domain-containing protein</fullName>
    </recommendedName>
</protein>
<sequence>MAEALALQRALAALILDPEGATFEEDPARFARSHGLPEADAQSFRQFSGGLAAYRELARLSLLDPIEAMFPITRALLEREDAWEPCIEAFLQARCVASRHYRDIAPAFLGWLAETGWGQATWPYLLELAHAEILEVLVARFPETDPPPGLHPDPGPQDRLVLHPATQVVSYRHAVHQVSEAQPVPEACPTHLLAHRDAEGQAQLMDLTPAAAALLTRAQTESLAEAMAALGLTGLPATLSLLRELRDRGALAGFLAAS</sequence>
<dbReference type="InterPro" id="IPR044922">
    <property type="entry name" value="DUF2063_N_sf"/>
</dbReference>
<feature type="domain" description="NGO1945-like C-terminal" evidence="2">
    <location>
        <begin position="164"/>
        <end position="230"/>
    </location>
</feature>
<evidence type="ECO:0000313" key="4">
    <source>
        <dbReference type="Proteomes" id="UP001165044"/>
    </source>
</evidence>
<organism evidence="3 4">
    <name type="scientific">Geothrix edaphica</name>
    <dbReference type="NCBI Taxonomy" id="2927976"/>
    <lineage>
        <taxon>Bacteria</taxon>
        <taxon>Pseudomonadati</taxon>
        <taxon>Acidobacteriota</taxon>
        <taxon>Holophagae</taxon>
        <taxon>Holophagales</taxon>
        <taxon>Holophagaceae</taxon>
        <taxon>Geothrix</taxon>
    </lineage>
</organism>
<keyword evidence="4" id="KW-1185">Reference proteome</keyword>
<dbReference type="Proteomes" id="UP001165044">
    <property type="component" value="Unassembled WGS sequence"/>
</dbReference>
<dbReference type="InterPro" id="IPR018640">
    <property type="entry name" value="DUF2063"/>
</dbReference>
<dbReference type="InterPro" id="IPR054098">
    <property type="entry name" value="NGO1945-like_C"/>
</dbReference>
<gene>
    <name evidence="3" type="ORF">GETHED_16640</name>
</gene>
<dbReference type="Pfam" id="PF22106">
    <property type="entry name" value="NGO1945_C"/>
    <property type="match status" value="1"/>
</dbReference>
<dbReference type="EMBL" id="BSDC01000002">
    <property type="protein sequence ID" value="GLH67300.1"/>
    <property type="molecule type" value="Genomic_DNA"/>
</dbReference>
<evidence type="ECO:0000313" key="3">
    <source>
        <dbReference type="EMBL" id="GLH67300.1"/>
    </source>
</evidence>
<evidence type="ECO:0008006" key="5">
    <source>
        <dbReference type="Google" id="ProtNLM"/>
    </source>
</evidence>
<evidence type="ECO:0000259" key="1">
    <source>
        <dbReference type="Pfam" id="PF09836"/>
    </source>
</evidence>
<name>A0ABQ5PXV2_9BACT</name>